<evidence type="ECO:0000313" key="5">
    <source>
        <dbReference type="Proteomes" id="UP001597402"/>
    </source>
</evidence>
<evidence type="ECO:0000256" key="1">
    <source>
        <dbReference type="SAM" id="MobiDB-lite"/>
    </source>
</evidence>
<accession>A0ABW4XGG9</accession>
<feature type="domain" description="DUF4234" evidence="3">
    <location>
        <begin position="62"/>
        <end position="165"/>
    </location>
</feature>
<dbReference type="RefSeq" id="WP_376880432.1">
    <property type="nucleotide sequence ID" value="NZ_JBHUHP010000030.1"/>
</dbReference>
<organism evidence="4 5">
    <name type="scientific">Blastococcus deserti</name>
    <dbReference type="NCBI Taxonomy" id="2259033"/>
    <lineage>
        <taxon>Bacteria</taxon>
        <taxon>Bacillati</taxon>
        <taxon>Actinomycetota</taxon>
        <taxon>Actinomycetes</taxon>
        <taxon>Geodermatophilales</taxon>
        <taxon>Geodermatophilaceae</taxon>
        <taxon>Blastococcus</taxon>
    </lineage>
</organism>
<evidence type="ECO:0000313" key="4">
    <source>
        <dbReference type="EMBL" id="MFD2094047.1"/>
    </source>
</evidence>
<evidence type="ECO:0000259" key="3">
    <source>
        <dbReference type="Pfam" id="PF14018"/>
    </source>
</evidence>
<feature type="region of interest" description="Disordered" evidence="1">
    <location>
        <begin position="1"/>
        <end position="51"/>
    </location>
</feature>
<comment type="caution">
    <text evidence="4">The sequence shown here is derived from an EMBL/GenBank/DDBJ whole genome shotgun (WGS) entry which is preliminary data.</text>
</comment>
<sequence length="174" mass="18657">MTTTGNYSAPQQDPTRGQPYGPPYGQVQPPYGVPQPQGFQPMPGAPAYAQHARPTGPIGKVRGTGVAILLCVVTFGIYSLYYYFANHEEMKRHSGEGIGGVLGLVLALFVGVASPFLLSHEVGGLYERRGQARPVSGLTGLWVIPGFLLLVGPIVWFVKTNGALNAYWRSLGAR</sequence>
<reference evidence="5" key="1">
    <citation type="journal article" date="2019" name="Int. J. Syst. Evol. Microbiol.">
        <title>The Global Catalogue of Microorganisms (GCM) 10K type strain sequencing project: providing services to taxonomists for standard genome sequencing and annotation.</title>
        <authorList>
            <consortium name="The Broad Institute Genomics Platform"/>
            <consortium name="The Broad Institute Genome Sequencing Center for Infectious Disease"/>
            <person name="Wu L."/>
            <person name="Ma J."/>
        </authorList>
    </citation>
    <scope>NUCLEOTIDE SEQUENCE [LARGE SCALE GENOMIC DNA]</scope>
    <source>
        <strain evidence="5">JCM 3338</strain>
    </source>
</reference>
<feature type="transmembrane region" description="Helical" evidence="2">
    <location>
        <begin position="66"/>
        <end position="85"/>
    </location>
</feature>
<dbReference type="InterPro" id="IPR025328">
    <property type="entry name" value="DUF4234"/>
</dbReference>
<dbReference type="Pfam" id="PF14018">
    <property type="entry name" value="DUF4234"/>
    <property type="match status" value="1"/>
</dbReference>
<gene>
    <name evidence="4" type="ORF">ACFSHS_20975</name>
</gene>
<feature type="transmembrane region" description="Helical" evidence="2">
    <location>
        <begin position="138"/>
        <end position="158"/>
    </location>
</feature>
<protein>
    <submittedName>
        <fullName evidence="4">DUF4234 domain-containing protein</fullName>
    </submittedName>
</protein>
<proteinExistence type="predicted"/>
<keyword evidence="2" id="KW-0472">Membrane</keyword>
<feature type="compositionally biased region" description="Low complexity" evidence="1">
    <location>
        <begin position="17"/>
        <end position="38"/>
    </location>
</feature>
<dbReference type="Proteomes" id="UP001597402">
    <property type="component" value="Unassembled WGS sequence"/>
</dbReference>
<keyword evidence="2" id="KW-1133">Transmembrane helix</keyword>
<feature type="compositionally biased region" description="Polar residues" evidence="1">
    <location>
        <begin position="1"/>
        <end position="15"/>
    </location>
</feature>
<feature type="transmembrane region" description="Helical" evidence="2">
    <location>
        <begin position="97"/>
        <end position="118"/>
    </location>
</feature>
<evidence type="ECO:0000256" key="2">
    <source>
        <dbReference type="SAM" id="Phobius"/>
    </source>
</evidence>
<dbReference type="EMBL" id="JBHUHP010000030">
    <property type="protein sequence ID" value="MFD2094047.1"/>
    <property type="molecule type" value="Genomic_DNA"/>
</dbReference>
<keyword evidence="5" id="KW-1185">Reference proteome</keyword>
<name>A0ABW4XGG9_9ACTN</name>
<keyword evidence="2" id="KW-0812">Transmembrane</keyword>